<protein>
    <submittedName>
        <fullName evidence="3">TlpA family protein disulfide reductase</fullName>
    </submittedName>
</protein>
<feature type="domain" description="Thioredoxin" evidence="2">
    <location>
        <begin position="50"/>
        <end position="198"/>
    </location>
</feature>
<comment type="caution">
    <text evidence="3">The sequence shown here is derived from an EMBL/GenBank/DDBJ whole genome shotgun (WGS) entry which is preliminary data.</text>
</comment>
<dbReference type="PROSITE" id="PS51352">
    <property type="entry name" value="THIOREDOXIN_2"/>
    <property type="match status" value="1"/>
</dbReference>
<organism evidence="3 4">
    <name type="scientific">Sphingobacterium bambusae</name>
    <dbReference type="NCBI Taxonomy" id="662858"/>
    <lineage>
        <taxon>Bacteria</taxon>
        <taxon>Pseudomonadati</taxon>
        <taxon>Bacteroidota</taxon>
        <taxon>Sphingobacteriia</taxon>
        <taxon>Sphingobacteriales</taxon>
        <taxon>Sphingobacteriaceae</taxon>
        <taxon>Sphingobacterium</taxon>
    </lineage>
</organism>
<name>A0ABW6B9Y5_9SPHI</name>
<dbReference type="InterPro" id="IPR000866">
    <property type="entry name" value="AhpC/TSA"/>
</dbReference>
<dbReference type="EMBL" id="JBHUPB010000003">
    <property type="protein sequence ID" value="MFD2966217.1"/>
    <property type="molecule type" value="Genomic_DNA"/>
</dbReference>
<dbReference type="PANTHER" id="PTHR42852">
    <property type="entry name" value="THIOL:DISULFIDE INTERCHANGE PROTEIN DSBE"/>
    <property type="match status" value="1"/>
</dbReference>
<dbReference type="RefSeq" id="WP_320184008.1">
    <property type="nucleotide sequence ID" value="NZ_CP138332.1"/>
</dbReference>
<evidence type="ECO:0000256" key="1">
    <source>
        <dbReference type="SAM" id="Phobius"/>
    </source>
</evidence>
<keyword evidence="4" id="KW-1185">Reference proteome</keyword>
<dbReference type="Gene3D" id="3.40.30.10">
    <property type="entry name" value="Glutaredoxin"/>
    <property type="match status" value="1"/>
</dbReference>
<gene>
    <name evidence="3" type="ORF">ACFS7Y_02405</name>
</gene>
<dbReference type="SUPFAM" id="SSF52833">
    <property type="entry name" value="Thioredoxin-like"/>
    <property type="match status" value="1"/>
</dbReference>
<feature type="transmembrane region" description="Helical" evidence="1">
    <location>
        <begin position="20"/>
        <end position="38"/>
    </location>
</feature>
<proteinExistence type="predicted"/>
<evidence type="ECO:0000259" key="2">
    <source>
        <dbReference type="PROSITE" id="PS51352"/>
    </source>
</evidence>
<dbReference type="Proteomes" id="UP001597525">
    <property type="component" value="Unassembled WGS sequence"/>
</dbReference>
<sequence>MMDIKMRSINKYKLTKNIYLVAIGKVTMVSAYLLMVVYSRAQQITDPVKYEIGDQVSNFQYDSVISNVDDGDIRLSDYKGKAIIIDFWATWCKPCVASFPKLEAIQEKYKDELKVLLFSDDKESKIKEFYRLRPEFKLSTAMFDSKDSMILRFPHKFLPHYVWLDRHHKVHSITGMDGLTEENVKELLAGDKTNAYQKDDSEDMMDLKGMVVDSIEIGRMGARMLSIDSNLMAGSQISKYDWRLTKMSRFSKPGDKKGFMEFTNYSIAGLYQMAYLGVRRDRLHKELFFIDCVDSTVTYPNMDDMAKFKKWEKTHTYSYRLILPKAKEDSALMFTYMKRDLDNFFGLTAVYETRELDWIVLKTVDAAALKSSGRRPQLIVERGTAISVINKPFDQLMYALRVCGINYRSRSINPWLPLIDETEISGNIDFVADGLTSDDKLVHALEEKGIMIIEEKRKVRVLVLK</sequence>
<dbReference type="CDD" id="cd02966">
    <property type="entry name" value="TlpA_like_family"/>
    <property type="match status" value="1"/>
</dbReference>
<dbReference type="PANTHER" id="PTHR42852:SF17">
    <property type="entry name" value="THIOREDOXIN-LIKE PROTEIN HI_1115"/>
    <property type="match status" value="1"/>
</dbReference>
<evidence type="ECO:0000313" key="3">
    <source>
        <dbReference type="EMBL" id="MFD2966217.1"/>
    </source>
</evidence>
<dbReference type="InterPro" id="IPR050553">
    <property type="entry name" value="Thioredoxin_ResA/DsbE_sf"/>
</dbReference>
<keyword evidence="1" id="KW-0472">Membrane</keyword>
<keyword evidence="1" id="KW-1133">Transmembrane helix</keyword>
<keyword evidence="1" id="KW-0812">Transmembrane</keyword>
<reference evidence="4" key="1">
    <citation type="journal article" date="2019" name="Int. J. Syst. Evol. Microbiol.">
        <title>The Global Catalogue of Microorganisms (GCM) 10K type strain sequencing project: providing services to taxonomists for standard genome sequencing and annotation.</title>
        <authorList>
            <consortium name="The Broad Institute Genomics Platform"/>
            <consortium name="The Broad Institute Genome Sequencing Center for Infectious Disease"/>
            <person name="Wu L."/>
            <person name="Ma J."/>
        </authorList>
    </citation>
    <scope>NUCLEOTIDE SEQUENCE [LARGE SCALE GENOMIC DNA]</scope>
    <source>
        <strain evidence="4">KCTC 22814</strain>
    </source>
</reference>
<accession>A0ABW6B9Y5</accession>
<evidence type="ECO:0000313" key="4">
    <source>
        <dbReference type="Proteomes" id="UP001597525"/>
    </source>
</evidence>
<dbReference type="InterPro" id="IPR036249">
    <property type="entry name" value="Thioredoxin-like_sf"/>
</dbReference>
<dbReference type="Pfam" id="PF00578">
    <property type="entry name" value="AhpC-TSA"/>
    <property type="match status" value="1"/>
</dbReference>
<dbReference type="InterPro" id="IPR013766">
    <property type="entry name" value="Thioredoxin_domain"/>
</dbReference>